<dbReference type="GO" id="GO:0006935">
    <property type="term" value="P:chemotaxis"/>
    <property type="evidence" value="ECO:0007669"/>
    <property type="project" value="UniProtKB-KW"/>
</dbReference>
<dbReference type="SUPFAM" id="SSF103039">
    <property type="entry name" value="CheC-like"/>
    <property type="match status" value="1"/>
</dbReference>
<dbReference type="Gene3D" id="3.40.1550.10">
    <property type="entry name" value="CheC-like"/>
    <property type="match status" value="1"/>
</dbReference>
<evidence type="ECO:0000256" key="2">
    <source>
        <dbReference type="ARBA" id="ARBA00022801"/>
    </source>
</evidence>
<protein>
    <submittedName>
        <fullName evidence="4">Chemotaxis protein CheC</fullName>
    </submittedName>
</protein>
<evidence type="ECO:0000313" key="5">
    <source>
        <dbReference type="Proteomes" id="UP000543224"/>
    </source>
</evidence>
<dbReference type="PANTHER" id="PTHR43693:SF1">
    <property type="entry name" value="PROTEIN PHOSPHATASE CHEZ"/>
    <property type="match status" value="1"/>
</dbReference>
<reference evidence="4 5" key="1">
    <citation type="journal article" date="2020" name="Front. Microbiol.">
        <title>Single-cell genomics of novel Actinobacteria with the Wood-Ljungdahl pathway discovered in a serpentinizing system.</title>
        <authorList>
            <person name="Merino N."/>
            <person name="Kawai M."/>
            <person name="Boyd E.S."/>
            <person name="Colman D.R."/>
            <person name="McGlynn S.E."/>
            <person name="Nealson K.H."/>
            <person name="Kurokawa K."/>
            <person name="Hongoh Y."/>
        </authorList>
    </citation>
    <scope>NUCLEOTIDE SEQUENCE [LARGE SCALE GENOMIC DNA]</scope>
    <source>
        <strain evidence="4 5">S25</strain>
    </source>
</reference>
<accession>A0A6V8P0X7</accession>
<dbReference type="CDD" id="cd17909">
    <property type="entry name" value="CheC_ClassI"/>
    <property type="match status" value="1"/>
</dbReference>
<feature type="domain" description="CheC-like protein" evidence="3">
    <location>
        <begin position="107"/>
        <end position="140"/>
    </location>
</feature>
<dbReference type="Proteomes" id="UP000543224">
    <property type="component" value="Unassembled WGS sequence"/>
</dbReference>
<proteinExistence type="predicted"/>
<dbReference type="GO" id="GO:0016787">
    <property type="term" value="F:hydrolase activity"/>
    <property type="evidence" value="ECO:0007669"/>
    <property type="project" value="UniProtKB-KW"/>
</dbReference>
<feature type="domain" description="CheC-like protein" evidence="3">
    <location>
        <begin position="14"/>
        <end position="47"/>
    </location>
</feature>
<name>A0A6V8P0X7_9ACTN</name>
<dbReference type="InterPro" id="IPR007597">
    <property type="entry name" value="CheC"/>
</dbReference>
<dbReference type="Pfam" id="PF04509">
    <property type="entry name" value="CheC"/>
    <property type="match status" value="2"/>
</dbReference>
<sequence>MPELPISEEVKLGVLKEMGNIGAGNAATALSTLLNYERVNMHVPEVSFCPLVDIPDLMGGAEKSVFGIYIRVFSEVSFYAVFLIDFESAQTLVASLTGQDYPVMEEMGRSVLLEVGNIVTASYLNALSHLTNLTFLPDPPLLAVDMAGAILGTVLAETNVAEDHILVLKTTFVTATGNIEGNFLIIPDQNTLDIIVRMLVNGVAQQMNQWIANLINNRPIQLCFLAANFQVNFFPFFLA</sequence>
<evidence type="ECO:0000313" key="4">
    <source>
        <dbReference type="EMBL" id="GFP25893.1"/>
    </source>
</evidence>
<comment type="caution">
    <text evidence="4">The sequence shown here is derived from an EMBL/GenBank/DDBJ whole genome shotgun (WGS) entry which is preliminary data.</text>
</comment>
<evidence type="ECO:0000259" key="3">
    <source>
        <dbReference type="Pfam" id="PF04509"/>
    </source>
</evidence>
<gene>
    <name evidence="4" type="ORF">HKBW3S25_01374</name>
</gene>
<dbReference type="AlphaFoldDB" id="A0A6V8P0X7"/>
<keyword evidence="2" id="KW-0378">Hydrolase</keyword>
<dbReference type="EMBL" id="BLRX01000252">
    <property type="protein sequence ID" value="GFP25893.1"/>
    <property type="molecule type" value="Genomic_DNA"/>
</dbReference>
<organism evidence="4 5">
    <name type="scientific">Candidatus Hakubella thermalkaliphila</name>
    <dbReference type="NCBI Taxonomy" id="2754717"/>
    <lineage>
        <taxon>Bacteria</taxon>
        <taxon>Bacillati</taxon>
        <taxon>Actinomycetota</taxon>
        <taxon>Actinomycetota incertae sedis</taxon>
        <taxon>Candidatus Hakubellales</taxon>
        <taxon>Candidatus Hakubellaceae</taxon>
        <taxon>Candidatus Hakubella</taxon>
    </lineage>
</organism>
<evidence type="ECO:0000256" key="1">
    <source>
        <dbReference type="ARBA" id="ARBA00022500"/>
    </source>
</evidence>
<dbReference type="PANTHER" id="PTHR43693">
    <property type="entry name" value="PROTEIN PHOSPHATASE CHEZ"/>
    <property type="match status" value="1"/>
</dbReference>
<keyword evidence="1" id="KW-0145">Chemotaxis</keyword>
<dbReference type="InterPro" id="IPR028976">
    <property type="entry name" value="CheC-like_sf"/>
</dbReference>
<dbReference type="InterPro" id="IPR050992">
    <property type="entry name" value="CheZ_family_phosphatases"/>
</dbReference>